<protein>
    <submittedName>
        <fullName evidence="6">Uncharacterized protein</fullName>
    </submittedName>
</protein>
<evidence type="ECO:0000313" key="7">
    <source>
        <dbReference type="Proteomes" id="UP001152523"/>
    </source>
</evidence>
<dbReference type="Pfam" id="PF23241">
    <property type="entry name" value="HAT_PRP39_C"/>
    <property type="match status" value="1"/>
</dbReference>
<dbReference type="EMBL" id="CAMAPF010000028">
    <property type="protein sequence ID" value="CAH9075457.1"/>
    <property type="molecule type" value="Genomic_DNA"/>
</dbReference>
<comment type="caution">
    <text evidence="6">The sequence shown here is derived from an EMBL/GenBank/DDBJ whole genome shotgun (WGS) entry which is preliminary data.</text>
</comment>
<dbReference type="GO" id="GO:0030627">
    <property type="term" value="F:pre-mRNA 5'-splice site binding"/>
    <property type="evidence" value="ECO:0007669"/>
    <property type="project" value="TreeGrafter"/>
</dbReference>
<evidence type="ECO:0000256" key="5">
    <source>
        <dbReference type="ARBA" id="ARBA00023242"/>
    </source>
</evidence>
<keyword evidence="2" id="KW-0507">mRNA processing</keyword>
<evidence type="ECO:0000256" key="3">
    <source>
        <dbReference type="ARBA" id="ARBA00022737"/>
    </source>
</evidence>
<evidence type="ECO:0000256" key="1">
    <source>
        <dbReference type="ARBA" id="ARBA00004123"/>
    </source>
</evidence>
<dbReference type="Gene3D" id="1.25.40.10">
    <property type="entry name" value="Tetratricopeptide repeat domain"/>
    <property type="match status" value="1"/>
</dbReference>
<dbReference type="GO" id="GO:0000395">
    <property type="term" value="P:mRNA 5'-splice site recognition"/>
    <property type="evidence" value="ECO:0007669"/>
    <property type="project" value="TreeGrafter"/>
</dbReference>
<organism evidence="6 7">
    <name type="scientific">Cuscuta epithymum</name>
    <dbReference type="NCBI Taxonomy" id="186058"/>
    <lineage>
        <taxon>Eukaryota</taxon>
        <taxon>Viridiplantae</taxon>
        <taxon>Streptophyta</taxon>
        <taxon>Embryophyta</taxon>
        <taxon>Tracheophyta</taxon>
        <taxon>Spermatophyta</taxon>
        <taxon>Magnoliopsida</taxon>
        <taxon>eudicotyledons</taxon>
        <taxon>Gunneridae</taxon>
        <taxon>Pentapetalae</taxon>
        <taxon>asterids</taxon>
        <taxon>lamiids</taxon>
        <taxon>Solanales</taxon>
        <taxon>Convolvulaceae</taxon>
        <taxon>Cuscuteae</taxon>
        <taxon>Cuscuta</taxon>
        <taxon>Cuscuta subgen. Cuscuta</taxon>
    </lineage>
</organism>
<dbReference type="PANTHER" id="PTHR17204">
    <property type="entry name" value="PRE-MRNA PROCESSING PROTEIN PRP39-RELATED"/>
    <property type="match status" value="1"/>
</dbReference>
<sequence length="321" mass="35116">MEASGSMDLADNAIARATQVFVKRQPEIHLFAARFREQQGDIPGARAAYQLLHSEISPGLLEATIKHANMEHRLVSGKVEKAREIIDQAVENGNLSKPLLEAIIHLESIQPHTKRIDYLDPLVDRFIVPTIDASTVASIDEREELSSIYLEFLDLFGDTKTIKKADDRHAKLFLCNRTSLLESKKRHADDYLASDKTKLAKAGTPVAVSGVGSYPAAVQNQWHAGYGIQPQTWPQTTHAQVQAQQWNPAYTQQTAAYNAYGSYGSAYGATQVPPTSVPQAAPYGAYPSTYPSQNYAQPAVAATLTPVQQPAPAAVPPTIYH</sequence>
<evidence type="ECO:0000313" key="6">
    <source>
        <dbReference type="EMBL" id="CAH9075457.1"/>
    </source>
</evidence>
<comment type="subcellular location">
    <subcellularLocation>
        <location evidence="1">Nucleus</location>
    </subcellularLocation>
</comment>
<keyword evidence="4" id="KW-0508">mRNA splicing</keyword>
<keyword evidence="5" id="KW-0539">Nucleus</keyword>
<dbReference type="InterPro" id="IPR011990">
    <property type="entry name" value="TPR-like_helical_dom_sf"/>
</dbReference>
<keyword evidence="7" id="KW-1185">Reference proteome</keyword>
<dbReference type="GO" id="GO:0000243">
    <property type="term" value="C:commitment complex"/>
    <property type="evidence" value="ECO:0007669"/>
    <property type="project" value="TreeGrafter"/>
</dbReference>
<evidence type="ECO:0000256" key="4">
    <source>
        <dbReference type="ARBA" id="ARBA00023187"/>
    </source>
</evidence>
<proteinExistence type="predicted"/>
<dbReference type="GO" id="GO:0071004">
    <property type="term" value="C:U2-type prespliceosome"/>
    <property type="evidence" value="ECO:0007669"/>
    <property type="project" value="TreeGrafter"/>
</dbReference>
<dbReference type="SUPFAM" id="SSF48452">
    <property type="entry name" value="TPR-like"/>
    <property type="match status" value="1"/>
</dbReference>
<gene>
    <name evidence="6" type="ORF">CEPIT_LOCUS5425</name>
</gene>
<dbReference type="Proteomes" id="UP001152523">
    <property type="component" value="Unassembled WGS sequence"/>
</dbReference>
<dbReference type="GO" id="GO:0005685">
    <property type="term" value="C:U1 snRNP"/>
    <property type="evidence" value="ECO:0007669"/>
    <property type="project" value="TreeGrafter"/>
</dbReference>
<evidence type="ECO:0000256" key="2">
    <source>
        <dbReference type="ARBA" id="ARBA00022664"/>
    </source>
</evidence>
<name>A0AAV0CED7_9ASTE</name>
<dbReference type="InterPro" id="IPR059164">
    <property type="entry name" value="HAT_PRP39_C"/>
</dbReference>
<dbReference type="AlphaFoldDB" id="A0AAV0CED7"/>
<accession>A0AAV0CED7</accession>
<reference evidence="6" key="1">
    <citation type="submission" date="2022-07" db="EMBL/GenBank/DDBJ databases">
        <authorList>
            <person name="Macas J."/>
            <person name="Novak P."/>
            <person name="Neumann P."/>
        </authorList>
    </citation>
    <scope>NUCLEOTIDE SEQUENCE</scope>
</reference>
<dbReference type="PANTHER" id="PTHR17204:SF5">
    <property type="entry name" value="PRE-MRNA-PROCESSING FACTOR 39"/>
    <property type="match status" value="1"/>
</dbReference>
<keyword evidence="3" id="KW-0677">Repeat</keyword>